<dbReference type="PROSITE" id="PS50850">
    <property type="entry name" value="MFS"/>
    <property type="match status" value="1"/>
</dbReference>
<evidence type="ECO:0000256" key="5">
    <source>
        <dbReference type="ARBA" id="ARBA00039897"/>
    </source>
</evidence>
<dbReference type="GO" id="GO:0009925">
    <property type="term" value="C:basal plasma membrane"/>
    <property type="evidence" value="ECO:0007669"/>
    <property type="project" value="UniProtKB-SubCell"/>
</dbReference>
<evidence type="ECO:0000256" key="4">
    <source>
        <dbReference type="ARBA" id="ARBA00034696"/>
    </source>
</evidence>
<feature type="transmembrane region" description="Helical" evidence="9">
    <location>
        <begin position="343"/>
        <end position="361"/>
    </location>
</feature>
<feature type="transmembrane region" description="Helical" evidence="9">
    <location>
        <begin position="146"/>
        <end position="163"/>
    </location>
</feature>
<evidence type="ECO:0000256" key="3">
    <source>
        <dbReference type="ARBA" id="ARBA00023136"/>
    </source>
</evidence>
<keyword evidence="2 9" id="KW-1133">Transmembrane helix</keyword>
<evidence type="ECO:0000313" key="11">
    <source>
        <dbReference type="EMBL" id="CAK6972628.1"/>
    </source>
</evidence>
<feature type="transmembrane region" description="Helical" evidence="9">
    <location>
        <begin position="489"/>
        <end position="509"/>
    </location>
</feature>
<dbReference type="SUPFAM" id="SSF103473">
    <property type="entry name" value="MFS general substrate transporter"/>
    <property type="match status" value="1"/>
</dbReference>
<dbReference type="InterPro" id="IPR005828">
    <property type="entry name" value="MFS_sugar_transport-like"/>
</dbReference>
<evidence type="ECO:0000256" key="9">
    <source>
        <dbReference type="SAM" id="Phobius"/>
    </source>
</evidence>
<evidence type="ECO:0000256" key="6">
    <source>
        <dbReference type="ARBA" id="ARBA00041768"/>
    </source>
</evidence>
<evidence type="ECO:0000313" key="12">
    <source>
        <dbReference type="Proteomes" id="UP001314229"/>
    </source>
</evidence>
<evidence type="ECO:0000256" key="7">
    <source>
        <dbReference type="ARBA" id="ARBA00042362"/>
    </source>
</evidence>
<dbReference type="EMBL" id="CAWUFR010000207">
    <property type="protein sequence ID" value="CAK6972628.1"/>
    <property type="molecule type" value="Genomic_DNA"/>
</dbReference>
<comment type="caution">
    <text evidence="11">The sequence shown here is derived from an EMBL/GenBank/DDBJ whole genome shotgun (WGS) entry which is preliminary data.</text>
</comment>
<dbReference type="FunFam" id="1.20.1250.20:FF:000023">
    <property type="entry name" value="Solute carrier family 22 member 6"/>
    <property type="match status" value="1"/>
</dbReference>
<dbReference type="Gene3D" id="1.20.1250.20">
    <property type="entry name" value="MFS general substrate transporter like domains"/>
    <property type="match status" value="1"/>
</dbReference>
<keyword evidence="3 9" id="KW-0472">Membrane</keyword>
<dbReference type="PANTHER" id="PTHR24064">
    <property type="entry name" value="SOLUTE CARRIER FAMILY 22 MEMBER"/>
    <property type="match status" value="1"/>
</dbReference>
<feature type="transmembrane region" description="Helical" evidence="9">
    <location>
        <begin position="256"/>
        <end position="274"/>
    </location>
</feature>
<feature type="compositionally biased region" description="Basic and acidic residues" evidence="8">
    <location>
        <begin position="524"/>
        <end position="533"/>
    </location>
</feature>
<dbReference type="InterPro" id="IPR036259">
    <property type="entry name" value="MFS_trans_sf"/>
</dbReference>
<reference evidence="11 12" key="1">
    <citation type="submission" date="2024-01" db="EMBL/GenBank/DDBJ databases">
        <authorList>
            <person name="Alioto T."/>
            <person name="Alioto T."/>
            <person name="Gomez Garrido J."/>
        </authorList>
    </citation>
    <scope>NUCLEOTIDE SEQUENCE [LARGE SCALE GENOMIC DNA]</scope>
</reference>
<accession>A0AAV1PM71</accession>
<dbReference type="InterPro" id="IPR020846">
    <property type="entry name" value="MFS_dom"/>
</dbReference>
<organism evidence="11 12">
    <name type="scientific">Scomber scombrus</name>
    <name type="common">Atlantic mackerel</name>
    <name type="synonym">Scomber vernalis</name>
    <dbReference type="NCBI Taxonomy" id="13677"/>
    <lineage>
        <taxon>Eukaryota</taxon>
        <taxon>Metazoa</taxon>
        <taxon>Chordata</taxon>
        <taxon>Craniata</taxon>
        <taxon>Vertebrata</taxon>
        <taxon>Euteleostomi</taxon>
        <taxon>Actinopterygii</taxon>
        <taxon>Neopterygii</taxon>
        <taxon>Teleostei</taxon>
        <taxon>Neoteleostei</taxon>
        <taxon>Acanthomorphata</taxon>
        <taxon>Pelagiaria</taxon>
        <taxon>Scombriformes</taxon>
        <taxon>Scombridae</taxon>
        <taxon>Scomber</taxon>
    </lineage>
</organism>
<gene>
    <name evidence="11" type="ORF">FSCOSCO3_A015207</name>
</gene>
<dbReference type="Proteomes" id="UP001314229">
    <property type="component" value="Unassembled WGS sequence"/>
</dbReference>
<dbReference type="Pfam" id="PF00083">
    <property type="entry name" value="Sugar_tr"/>
    <property type="match status" value="1"/>
</dbReference>
<feature type="transmembrane region" description="Helical" evidence="9">
    <location>
        <begin position="373"/>
        <end position="397"/>
    </location>
</feature>
<evidence type="ECO:0000256" key="2">
    <source>
        <dbReference type="ARBA" id="ARBA00022989"/>
    </source>
</evidence>
<feature type="transmembrane region" description="Helical" evidence="9">
    <location>
        <begin position="404"/>
        <end position="421"/>
    </location>
</feature>
<evidence type="ECO:0000256" key="8">
    <source>
        <dbReference type="SAM" id="MobiDB-lite"/>
    </source>
</evidence>
<comment type="subcellular location">
    <subcellularLocation>
        <location evidence="4">Basal cell membrane</location>
        <topology evidence="4">Multi-pass membrane protein</topology>
    </subcellularLocation>
</comment>
<dbReference type="AlphaFoldDB" id="A0AAV1PM71"/>
<feature type="region of interest" description="Disordered" evidence="8">
    <location>
        <begin position="524"/>
        <end position="552"/>
    </location>
</feature>
<evidence type="ECO:0000256" key="1">
    <source>
        <dbReference type="ARBA" id="ARBA00022692"/>
    </source>
</evidence>
<feature type="transmembrane region" description="Helical" evidence="9">
    <location>
        <begin position="170"/>
        <end position="188"/>
    </location>
</feature>
<feature type="domain" description="Major facilitator superfamily (MFS) profile" evidence="10">
    <location>
        <begin position="91"/>
        <end position="514"/>
    </location>
</feature>
<keyword evidence="1 9" id="KW-0812">Transmembrane</keyword>
<evidence type="ECO:0000259" key="10">
    <source>
        <dbReference type="PROSITE" id="PS50850"/>
    </source>
</evidence>
<dbReference type="GO" id="GO:0022857">
    <property type="term" value="F:transmembrane transporter activity"/>
    <property type="evidence" value="ECO:0007669"/>
    <property type="project" value="InterPro"/>
</dbReference>
<protein>
    <recommendedName>
        <fullName evidence="5">Solute carrier family 22 member 6</fullName>
    </recommendedName>
    <alternativeName>
        <fullName evidence="7">Organic anion transporter 1</fullName>
    </alternativeName>
    <alternativeName>
        <fullName evidence="6">Renal organic anion transporter 1</fullName>
    </alternativeName>
</protein>
<feature type="transmembrane region" description="Helical" evidence="9">
    <location>
        <begin position="227"/>
        <end position="250"/>
    </location>
</feature>
<keyword evidence="12" id="KW-1185">Reference proteome</keyword>
<name>A0AAV1PM71_SCOSC</name>
<proteinExistence type="predicted"/>
<sequence>MKFESILEEIDGFGPFQFAIIALLCTPRIVLPCHFLLNNFIAAVPPHHCDISTLDEGGLFRNSGITQEQRLTVSVPTRENGDPKSCEMFAEPQFQLLSNSSNSSDLQTVQCQSGWVYDNSTFTSTVATEWDLVCDRKSLTKTTSTIFFFGVMLGAVAFGFLCDKYGRKKTLLASYIMSMFFGFSSAFANHYPLFAVLRFLTGFGLTGITINSIVLSIEWVDVSHRSFIGVIGSLAWSVGNMLLAGFAYLVNDWRSLIMTVTAPLGFAILTWWWIPESARWLLANGKMEEAQYYLDRCAKINKRKNFNSSKFKIETLANIQVLEKQDRNYSYLDLIKTPKMRQLSLMMAIVWYGVASTYYGISLNISGFGLNMYLTHFIYAAIEVPAKLMVYFLLNIIGRRKCQAGTLLLTGTCIIINIFVPKDLWHLRAAVAILGKGLSEASVTTIFLYTTELYPTVVRQNGLGYSSCISRLGVSIAPLILLLEDVWTVLPQIIICAMAIISGLVSLLLPETLNVRLPETIDDREKPSRKDVSSHSVESSGVFLESKNTADT</sequence>
<feature type="transmembrane region" description="Helical" evidence="9">
    <location>
        <begin position="194"/>
        <end position="215"/>
    </location>
</feature>